<evidence type="ECO:0000313" key="1">
    <source>
        <dbReference type="EMBL" id="KKM68794.1"/>
    </source>
</evidence>
<proteinExistence type="predicted"/>
<sequence>MRRQISNIKIFSLFSDLYIQVVVLEMDKYSGEKEIT</sequence>
<name>A0A0F9JG48_9ZZZZ</name>
<protein>
    <submittedName>
        <fullName evidence="1">Uncharacterized protein</fullName>
    </submittedName>
</protein>
<dbReference type="AlphaFoldDB" id="A0A0F9JG48"/>
<gene>
    <name evidence="1" type="ORF">LCGC14_1457320</name>
</gene>
<organism evidence="1">
    <name type="scientific">marine sediment metagenome</name>
    <dbReference type="NCBI Taxonomy" id="412755"/>
    <lineage>
        <taxon>unclassified sequences</taxon>
        <taxon>metagenomes</taxon>
        <taxon>ecological metagenomes</taxon>
    </lineage>
</organism>
<comment type="caution">
    <text evidence="1">The sequence shown here is derived from an EMBL/GenBank/DDBJ whole genome shotgun (WGS) entry which is preliminary data.</text>
</comment>
<dbReference type="EMBL" id="LAZR01010105">
    <property type="protein sequence ID" value="KKM68794.1"/>
    <property type="molecule type" value="Genomic_DNA"/>
</dbReference>
<accession>A0A0F9JG48</accession>
<reference evidence="1" key="1">
    <citation type="journal article" date="2015" name="Nature">
        <title>Complex archaea that bridge the gap between prokaryotes and eukaryotes.</title>
        <authorList>
            <person name="Spang A."/>
            <person name="Saw J.H."/>
            <person name="Jorgensen S.L."/>
            <person name="Zaremba-Niedzwiedzka K."/>
            <person name="Martijn J."/>
            <person name="Lind A.E."/>
            <person name="van Eijk R."/>
            <person name="Schleper C."/>
            <person name="Guy L."/>
            <person name="Ettema T.J."/>
        </authorList>
    </citation>
    <scope>NUCLEOTIDE SEQUENCE</scope>
</reference>